<dbReference type="PANTHER" id="PTHR45458:SF1">
    <property type="entry name" value="SHORT CHAIN DEHYDROGENASE"/>
    <property type="match status" value="1"/>
</dbReference>
<evidence type="ECO:0000256" key="1">
    <source>
        <dbReference type="RuleBase" id="RU000363"/>
    </source>
</evidence>
<dbReference type="PRINTS" id="PR00080">
    <property type="entry name" value="SDRFAMILY"/>
</dbReference>
<dbReference type="SUPFAM" id="SSF51735">
    <property type="entry name" value="NAD(P)-binding Rossmann-fold domains"/>
    <property type="match status" value="1"/>
</dbReference>
<dbReference type="PRINTS" id="PR00081">
    <property type="entry name" value="GDHRDH"/>
</dbReference>
<dbReference type="Proteomes" id="UP000624709">
    <property type="component" value="Unassembled WGS sequence"/>
</dbReference>
<sequence length="252" mass="25827">MRPGVAAGFARIMKLPGYDSTGAPDPAPARRAVVTGAGRGFGAALTARLATGGWQVVACVRDGAGPGHENVTVVRQDVRDPVGAPLLAAVGDRPLDLLVNNAGIGAPGRPLAETDPGSVLAAVDVNVAGPLRLAQALLPRLLAAPDPLIVNVSSRLGSVSAQAAGEFADRRTSYAYRIAKAGQNMLTVALAQEFAGRVRCWAVHPGSLATAMGVPGAATRPEEAAARLARLLDEADPRSPRYLSLDGPELGW</sequence>
<organism evidence="2 3">
    <name type="scientific">Actinoplanes palleronii</name>
    <dbReference type="NCBI Taxonomy" id="113570"/>
    <lineage>
        <taxon>Bacteria</taxon>
        <taxon>Bacillati</taxon>
        <taxon>Actinomycetota</taxon>
        <taxon>Actinomycetes</taxon>
        <taxon>Micromonosporales</taxon>
        <taxon>Micromonosporaceae</taxon>
        <taxon>Actinoplanes</taxon>
    </lineage>
</organism>
<dbReference type="InterPro" id="IPR036291">
    <property type="entry name" value="NAD(P)-bd_dom_sf"/>
</dbReference>
<dbReference type="Pfam" id="PF00106">
    <property type="entry name" value="adh_short"/>
    <property type="match status" value="1"/>
</dbReference>
<dbReference type="PANTHER" id="PTHR45458">
    <property type="entry name" value="SHORT-CHAIN DEHYDROGENASE/REDUCTASE SDR"/>
    <property type="match status" value="1"/>
</dbReference>
<comment type="similarity">
    <text evidence="1">Belongs to the short-chain dehydrogenases/reductases (SDR) family.</text>
</comment>
<reference evidence="2 3" key="1">
    <citation type="submission" date="2021-01" db="EMBL/GenBank/DDBJ databases">
        <title>Whole genome shotgun sequence of Actinoplanes palleronii NBRC 14916.</title>
        <authorList>
            <person name="Komaki H."/>
            <person name="Tamura T."/>
        </authorList>
    </citation>
    <scope>NUCLEOTIDE SEQUENCE [LARGE SCALE GENOMIC DNA]</scope>
    <source>
        <strain evidence="2 3">NBRC 14916</strain>
    </source>
</reference>
<dbReference type="InterPro" id="IPR052184">
    <property type="entry name" value="SDR_enzymes"/>
</dbReference>
<dbReference type="InterPro" id="IPR002347">
    <property type="entry name" value="SDR_fam"/>
</dbReference>
<name>A0ABQ4B9I5_9ACTN</name>
<accession>A0ABQ4B9I5</accession>
<protein>
    <submittedName>
        <fullName evidence="2">Uncharacterized protein</fullName>
    </submittedName>
</protein>
<dbReference type="EMBL" id="BOMS01000046">
    <property type="protein sequence ID" value="GIE67289.1"/>
    <property type="molecule type" value="Genomic_DNA"/>
</dbReference>
<comment type="caution">
    <text evidence="2">The sequence shown here is derived from an EMBL/GenBank/DDBJ whole genome shotgun (WGS) entry which is preliminary data.</text>
</comment>
<keyword evidence="3" id="KW-1185">Reference proteome</keyword>
<dbReference type="Gene3D" id="3.40.50.720">
    <property type="entry name" value="NAD(P)-binding Rossmann-like Domain"/>
    <property type="match status" value="1"/>
</dbReference>
<gene>
    <name evidence="2" type="ORF">Apa02nite_033970</name>
</gene>
<proteinExistence type="inferred from homology"/>
<evidence type="ECO:0000313" key="3">
    <source>
        <dbReference type="Proteomes" id="UP000624709"/>
    </source>
</evidence>
<evidence type="ECO:0000313" key="2">
    <source>
        <dbReference type="EMBL" id="GIE67289.1"/>
    </source>
</evidence>